<dbReference type="Gene3D" id="3.10.100.10">
    <property type="entry name" value="Mannose-Binding Protein A, subunit A"/>
    <property type="match status" value="1"/>
</dbReference>
<feature type="non-terminal residue" evidence="1">
    <location>
        <position position="1"/>
    </location>
</feature>
<accession>A0A443QGH2</accession>
<dbReference type="Proteomes" id="UP000285301">
    <property type="component" value="Unassembled WGS sequence"/>
</dbReference>
<dbReference type="EMBL" id="NCKU01008109">
    <property type="protein sequence ID" value="RWS02133.1"/>
    <property type="molecule type" value="Genomic_DNA"/>
</dbReference>
<evidence type="ECO:0008006" key="3">
    <source>
        <dbReference type="Google" id="ProtNLM"/>
    </source>
</evidence>
<keyword evidence="2" id="KW-1185">Reference proteome</keyword>
<dbReference type="InterPro" id="IPR016187">
    <property type="entry name" value="CTDL_fold"/>
</dbReference>
<sequence>LKKAKLLWNLRTSTRLIYKNMKLILRHLIEKDLMWVFVSSKCPDNRHKFKNKCYHINQTTASFYENYKYCNSLNASTVTIHSLDELNYLVSKNGSNMNDCFWLEGVHVTNDLSTIRRQS</sequence>
<dbReference type="OrthoDB" id="7773875at2759"/>
<dbReference type="AlphaFoldDB" id="A0A443QGH2"/>
<name>A0A443QGH2_9ACAR</name>
<protein>
    <recommendedName>
        <fullName evidence="3">C-type lectin domain-containing protein</fullName>
    </recommendedName>
</protein>
<reference evidence="1 2" key="1">
    <citation type="journal article" date="2018" name="Gigascience">
        <title>Genomes of trombidid mites reveal novel predicted allergens and laterally-transferred genes associated with secondary metabolism.</title>
        <authorList>
            <person name="Dong X."/>
            <person name="Chaisiri K."/>
            <person name="Xia D."/>
            <person name="Armstrong S.D."/>
            <person name="Fang Y."/>
            <person name="Donnelly M.J."/>
            <person name="Kadowaki T."/>
            <person name="McGarry J.W."/>
            <person name="Darby A.C."/>
            <person name="Makepeace B.L."/>
        </authorList>
    </citation>
    <scope>NUCLEOTIDE SEQUENCE [LARGE SCALE GENOMIC DNA]</scope>
    <source>
        <strain evidence="1">UoL-WK</strain>
    </source>
</reference>
<organism evidence="1 2">
    <name type="scientific">Dinothrombium tinctorium</name>
    <dbReference type="NCBI Taxonomy" id="1965070"/>
    <lineage>
        <taxon>Eukaryota</taxon>
        <taxon>Metazoa</taxon>
        <taxon>Ecdysozoa</taxon>
        <taxon>Arthropoda</taxon>
        <taxon>Chelicerata</taxon>
        <taxon>Arachnida</taxon>
        <taxon>Acari</taxon>
        <taxon>Acariformes</taxon>
        <taxon>Trombidiformes</taxon>
        <taxon>Prostigmata</taxon>
        <taxon>Anystina</taxon>
        <taxon>Parasitengona</taxon>
        <taxon>Trombidioidea</taxon>
        <taxon>Trombidiidae</taxon>
        <taxon>Dinothrombium</taxon>
    </lineage>
</organism>
<dbReference type="SUPFAM" id="SSF56436">
    <property type="entry name" value="C-type lectin-like"/>
    <property type="match status" value="1"/>
</dbReference>
<proteinExistence type="predicted"/>
<gene>
    <name evidence="1" type="ORF">B4U79_18521</name>
</gene>
<evidence type="ECO:0000313" key="2">
    <source>
        <dbReference type="Proteomes" id="UP000285301"/>
    </source>
</evidence>
<dbReference type="InterPro" id="IPR016186">
    <property type="entry name" value="C-type_lectin-like/link_sf"/>
</dbReference>
<comment type="caution">
    <text evidence="1">The sequence shown here is derived from an EMBL/GenBank/DDBJ whole genome shotgun (WGS) entry which is preliminary data.</text>
</comment>
<evidence type="ECO:0000313" key="1">
    <source>
        <dbReference type="EMBL" id="RWS02133.1"/>
    </source>
</evidence>
<dbReference type="CDD" id="cd00037">
    <property type="entry name" value="CLECT"/>
    <property type="match status" value="1"/>
</dbReference>